<dbReference type="GO" id="GO:0030245">
    <property type="term" value="P:cellulose catabolic process"/>
    <property type="evidence" value="ECO:0007669"/>
    <property type="project" value="UniProtKB-UniPathway"/>
</dbReference>
<dbReference type="InterPro" id="IPR036962">
    <property type="entry name" value="Glyco_hydro_3_N_sf"/>
</dbReference>
<evidence type="ECO:0000259" key="14">
    <source>
        <dbReference type="Pfam" id="PF01915"/>
    </source>
</evidence>
<keyword evidence="10 12" id="KW-0326">Glycosidase</keyword>
<comment type="similarity">
    <text evidence="3 12">Belongs to the glycosyl hydrolase 3 family.</text>
</comment>
<accession>A0A1L9SK56</accession>
<evidence type="ECO:0000256" key="11">
    <source>
        <dbReference type="ARBA" id="ARBA00023326"/>
    </source>
</evidence>
<dbReference type="Gene3D" id="3.40.50.1700">
    <property type="entry name" value="Glycoside hydrolase family 3 C-terminal domain"/>
    <property type="match status" value="1"/>
</dbReference>
<dbReference type="InterPro" id="IPR002772">
    <property type="entry name" value="Glyco_hydro_3_C"/>
</dbReference>
<dbReference type="Proteomes" id="UP000184188">
    <property type="component" value="Unassembled WGS sequence"/>
</dbReference>
<keyword evidence="7" id="KW-0136">Cellulose degradation</keyword>
<keyword evidence="9 12" id="KW-0119">Carbohydrate metabolism</keyword>
<feature type="domain" description="Glycoside hydrolase family 3 C-terminal" evidence="14">
    <location>
        <begin position="388"/>
        <end position="642"/>
    </location>
</feature>
<dbReference type="VEuPathDB" id="FungiDB:ASPZODRAFT_1733303"/>
<sequence length="825" mass="88748">MAVVTGQRRTSELLSSSPVSRWPRRSISRLEPGGSLTCALVRLVVCPGEWSETSSRHKHLIVQVNELTCARIGLPGMCMQDSPVGIRDSDYNSAFPAGVNVAATWDRSLAYLRGQAMGQEHLGKGVDVQLGPVAGPLGRSPDDGRIWEGYSPDPSLTGTLMAETIKGIQDQGVIACAKHFIGYEQEHFRQASEAQGYGYNITESYSSNIDDKTMHELYVWPFADAVRAGVGSVMCSYNQINNSYGCSNSYMLNKILKAELNFQGFVMSDWAAHHSGVGDALAGLDMSMPGDIAFDSGTSFWGANLTVAVLNGTIPEWRVDDMAVRIMAAYYKVGRDRVRTPPNFSSWTRDEYSYLHYVVEDGWGLVNKRVDVRADHASIIREIGSASIVLLKNEGALPLTGQERFVAILGEDAGSNANGANGCSDRGCDNGTLAMGWGSGTANFPYLITPEQALQHEVISNGGMVFAVTDSWNIAEVEAMASQASVSLVFVNADSGEGYIDVDGNLGDRNNITLWGNGDELIQAAAANCNNTIVVLHTVGAVTVDEWYDNPNVTAILWAGLPGQESGNSLADVLYGRVNPGGKTPFTWGKDRASYGASLLTEPNNGDQAPQIDYTEGVFIDYRRFDKYNETPIYEFGYGLSYTTFNYSDISVTALNASAYVPASGLTEAAPSFGQPGNASEYLFPSDINPVNLYIYPWLNSTNLQAASQDPEYGLNASEYIPAGATDGSAQPVLPAGGAPGGNPGLYDELFAVTVTIANTGSVVGDEIPQLYVSLGAPEDPKIVLRNFDRITIQPGEKAVWRATTVYVGASSRKLYLQATLPSVN</sequence>
<evidence type="ECO:0000256" key="1">
    <source>
        <dbReference type="ARBA" id="ARBA00000448"/>
    </source>
</evidence>
<dbReference type="InterPro" id="IPR050288">
    <property type="entry name" value="Cellulose_deg_GH3"/>
</dbReference>
<reference evidence="16" key="1">
    <citation type="journal article" date="2017" name="Genome Biol.">
        <title>Comparative genomics reveals high biological diversity and specific adaptations in the industrially and medically important fungal genus Aspergillus.</title>
        <authorList>
            <person name="de Vries R.P."/>
            <person name="Riley R."/>
            <person name="Wiebenga A."/>
            <person name="Aguilar-Osorio G."/>
            <person name="Amillis S."/>
            <person name="Uchima C.A."/>
            <person name="Anderluh G."/>
            <person name="Asadollahi M."/>
            <person name="Askin M."/>
            <person name="Barry K."/>
            <person name="Battaglia E."/>
            <person name="Bayram O."/>
            <person name="Benocci T."/>
            <person name="Braus-Stromeyer S.A."/>
            <person name="Caldana C."/>
            <person name="Canovas D."/>
            <person name="Cerqueira G.C."/>
            <person name="Chen F."/>
            <person name="Chen W."/>
            <person name="Choi C."/>
            <person name="Clum A."/>
            <person name="Dos Santos R.A."/>
            <person name="Damasio A.R."/>
            <person name="Diallinas G."/>
            <person name="Emri T."/>
            <person name="Fekete E."/>
            <person name="Flipphi M."/>
            <person name="Freyberg S."/>
            <person name="Gallo A."/>
            <person name="Gournas C."/>
            <person name="Habgood R."/>
            <person name="Hainaut M."/>
            <person name="Harispe M.L."/>
            <person name="Henrissat B."/>
            <person name="Hilden K.S."/>
            <person name="Hope R."/>
            <person name="Hossain A."/>
            <person name="Karabika E."/>
            <person name="Karaffa L."/>
            <person name="Karanyi Z."/>
            <person name="Krasevec N."/>
            <person name="Kuo A."/>
            <person name="Kusch H."/>
            <person name="LaButti K."/>
            <person name="Lagendijk E.L."/>
            <person name="Lapidus A."/>
            <person name="Levasseur A."/>
            <person name="Lindquist E."/>
            <person name="Lipzen A."/>
            <person name="Logrieco A.F."/>
            <person name="MacCabe A."/>
            <person name="Maekelae M.R."/>
            <person name="Malavazi I."/>
            <person name="Melin P."/>
            <person name="Meyer V."/>
            <person name="Mielnichuk N."/>
            <person name="Miskei M."/>
            <person name="Molnar A.P."/>
            <person name="Mule G."/>
            <person name="Ngan C.Y."/>
            <person name="Orejas M."/>
            <person name="Orosz E."/>
            <person name="Ouedraogo J.P."/>
            <person name="Overkamp K.M."/>
            <person name="Park H.-S."/>
            <person name="Perrone G."/>
            <person name="Piumi F."/>
            <person name="Punt P.J."/>
            <person name="Ram A.F."/>
            <person name="Ramon A."/>
            <person name="Rauscher S."/>
            <person name="Record E."/>
            <person name="Riano-Pachon D.M."/>
            <person name="Robert V."/>
            <person name="Roehrig J."/>
            <person name="Ruller R."/>
            <person name="Salamov A."/>
            <person name="Salih N.S."/>
            <person name="Samson R.A."/>
            <person name="Sandor E."/>
            <person name="Sanguinetti M."/>
            <person name="Schuetze T."/>
            <person name="Sepcic K."/>
            <person name="Shelest E."/>
            <person name="Sherlock G."/>
            <person name="Sophianopoulou V."/>
            <person name="Squina F.M."/>
            <person name="Sun H."/>
            <person name="Susca A."/>
            <person name="Todd R.B."/>
            <person name="Tsang A."/>
            <person name="Unkles S.E."/>
            <person name="van de Wiele N."/>
            <person name="van Rossen-Uffink D."/>
            <person name="Oliveira J.V."/>
            <person name="Vesth T.C."/>
            <person name="Visser J."/>
            <person name="Yu J.-H."/>
            <person name="Zhou M."/>
            <person name="Andersen M.R."/>
            <person name="Archer D.B."/>
            <person name="Baker S.E."/>
            <person name="Benoit I."/>
            <person name="Brakhage A.A."/>
            <person name="Braus G.H."/>
            <person name="Fischer R."/>
            <person name="Frisvad J.C."/>
            <person name="Goldman G.H."/>
            <person name="Houbraken J."/>
            <person name="Oakley B."/>
            <person name="Pocsi I."/>
            <person name="Scazzocchio C."/>
            <person name="Seiboth B."/>
            <person name="vanKuyk P.A."/>
            <person name="Wortman J."/>
            <person name="Dyer P.S."/>
            <person name="Grigoriev I.V."/>
        </authorList>
    </citation>
    <scope>NUCLEOTIDE SEQUENCE [LARGE SCALE GENOMIC DNA]</scope>
    <source>
        <strain evidence="16">CBS 506.65</strain>
    </source>
</reference>
<dbReference type="STRING" id="1073090.A0A1L9SK56"/>
<dbReference type="Pfam" id="PF00933">
    <property type="entry name" value="Glyco_hydro_3"/>
    <property type="match status" value="1"/>
</dbReference>
<evidence type="ECO:0000256" key="10">
    <source>
        <dbReference type="ARBA" id="ARBA00023295"/>
    </source>
</evidence>
<dbReference type="Gene3D" id="2.60.40.10">
    <property type="entry name" value="Immunoglobulins"/>
    <property type="match status" value="1"/>
</dbReference>
<dbReference type="GO" id="GO:0008422">
    <property type="term" value="F:beta-glucosidase activity"/>
    <property type="evidence" value="ECO:0007669"/>
    <property type="project" value="UniProtKB-EC"/>
</dbReference>
<evidence type="ECO:0000256" key="4">
    <source>
        <dbReference type="ARBA" id="ARBA00012744"/>
    </source>
</evidence>
<keyword evidence="6 12" id="KW-0378">Hydrolase</keyword>
<dbReference type="FunFam" id="3.40.50.1700:FF:000003">
    <property type="entry name" value="Probable beta-glucosidase"/>
    <property type="match status" value="1"/>
</dbReference>
<keyword evidence="5" id="KW-0732">Signal</keyword>
<dbReference type="SUPFAM" id="SSF51445">
    <property type="entry name" value="(Trans)glycosidases"/>
    <property type="match status" value="1"/>
</dbReference>
<dbReference type="PROSITE" id="PS00775">
    <property type="entry name" value="GLYCOSYL_HYDROL_F3"/>
    <property type="match status" value="1"/>
</dbReference>
<dbReference type="PANTHER" id="PTHR42715">
    <property type="entry name" value="BETA-GLUCOSIDASE"/>
    <property type="match status" value="1"/>
</dbReference>
<dbReference type="EMBL" id="KV878340">
    <property type="protein sequence ID" value="OJJ47622.1"/>
    <property type="molecule type" value="Genomic_DNA"/>
</dbReference>
<proteinExistence type="inferred from homology"/>
<dbReference type="PRINTS" id="PR00133">
    <property type="entry name" value="GLHYDRLASE3"/>
</dbReference>
<dbReference type="SUPFAM" id="SSF52279">
    <property type="entry name" value="Beta-D-glucan exohydrolase, C-terminal domain"/>
    <property type="match status" value="1"/>
</dbReference>
<comment type="catalytic activity">
    <reaction evidence="1 12">
        <text>Hydrolysis of terminal, non-reducing beta-D-glucosyl residues with release of beta-D-glucose.</text>
        <dbReference type="EC" id="3.2.1.21"/>
    </reaction>
</comment>
<evidence type="ECO:0000256" key="5">
    <source>
        <dbReference type="ARBA" id="ARBA00022729"/>
    </source>
</evidence>
<dbReference type="InterPro" id="IPR017853">
    <property type="entry name" value="GH"/>
</dbReference>
<dbReference type="InterPro" id="IPR013783">
    <property type="entry name" value="Ig-like_fold"/>
</dbReference>
<dbReference type="InterPro" id="IPR001764">
    <property type="entry name" value="Glyco_hydro_3_N"/>
</dbReference>
<dbReference type="GeneID" id="34613465"/>
<dbReference type="Gene3D" id="3.20.20.300">
    <property type="entry name" value="Glycoside hydrolase, family 3, N-terminal domain"/>
    <property type="match status" value="1"/>
</dbReference>
<evidence type="ECO:0000256" key="8">
    <source>
        <dbReference type="ARBA" id="ARBA00023180"/>
    </source>
</evidence>
<evidence type="ECO:0000256" key="9">
    <source>
        <dbReference type="ARBA" id="ARBA00023277"/>
    </source>
</evidence>
<dbReference type="PANTHER" id="PTHR42715:SF29">
    <property type="entry name" value="BETA-GLUCOSIDASE A-RELATED"/>
    <property type="match status" value="1"/>
</dbReference>
<keyword evidence="8" id="KW-0325">Glycoprotein</keyword>
<keyword evidence="16" id="KW-1185">Reference proteome</keyword>
<comment type="pathway">
    <text evidence="2 12">Glycan metabolism; cellulose degradation.</text>
</comment>
<dbReference type="InterPro" id="IPR036881">
    <property type="entry name" value="Glyco_hydro_3_C_sf"/>
</dbReference>
<evidence type="ECO:0000259" key="13">
    <source>
        <dbReference type="Pfam" id="PF00933"/>
    </source>
</evidence>
<dbReference type="Pfam" id="PF01915">
    <property type="entry name" value="Glyco_hydro_3_C"/>
    <property type="match status" value="1"/>
</dbReference>
<dbReference type="AlphaFoldDB" id="A0A1L9SK56"/>
<evidence type="ECO:0000313" key="16">
    <source>
        <dbReference type="Proteomes" id="UP000184188"/>
    </source>
</evidence>
<dbReference type="UniPathway" id="UPA00696"/>
<organism evidence="15 16">
    <name type="scientific">Penicilliopsis zonata CBS 506.65</name>
    <dbReference type="NCBI Taxonomy" id="1073090"/>
    <lineage>
        <taxon>Eukaryota</taxon>
        <taxon>Fungi</taxon>
        <taxon>Dikarya</taxon>
        <taxon>Ascomycota</taxon>
        <taxon>Pezizomycotina</taxon>
        <taxon>Eurotiomycetes</taxon>
        <taxon>Eurotiomycetidae</taxon>
        <taxon>Eurotiales</taxon>
        <taxon>Aspergillaceae</taxon>
        <taxon>Penicilliopsis</taxon>
    </lineage>
</organism>
<evidence type="ECO:0000256" key="12">
    <source>
        <dbReference type="RuleBase" id="RU361161"/>
    </source>
</evidence>
<evidence type="ECO:0000256" key="2">
    <source>
        <dbReference type="ARBA" id="ARBA00004987"/>
    </source>
</evidence>
<evidence type="ECO:0000256" key="6">
    <source>
        <dbReference type="ARBA" id="ARBA00022801"/>
    </source>
</evidence>
<name>A0A1L9SK56_9EURO</name>
<evidence type="ECO:0000256" key="3">
    <source>
        <dbReference type="ARBA" id="ARBA00005336"/>
    </source>
</evidence>
<dbReference type="RefSeq" id="XP_022582132.1">
    <property type="nucleotide sequence ID" value="XM_022727001.1"/>
</dbReference>
<dbReference type="OrthoDB" id="416222at2759"/>
<feature type="domain" description="Glycoside hydrolase family 3 N-terminal" evidence="13">
    <location>
        <begin position="51"/>
        <end position="327"/>
    </location>
</feature>
<protein>
    <recommendedName>
        <fullName evidence="4 12">beta-glucosidase</fullName>
        <ecNumber evidence="4 12">3.2.1.21</ecNumber>
    </recommendedName>
</protein>
<dbReference type="EC" id="3.2.1.21" evidence="4 12"/>
<evidence type="ECO:0000256" key="7">
    <source>
        <dbReference type="ARBA" id="ARBA00023001"/>
    </source>
</evidence>
<gene>
    <name evidence="15" type="ORF">ASPZODRAFT_1733303</name>
</gene>
<dbReference type="InterPro" id="IPR019800">
    <property type="entry name" value="Glyco_hydro_3_AS"/>
</dbReference>
<keyword evidence="11 12" id="KW-0624">Polysaccharide degradation</keyword>
<dbReference type="FunFam" id="3.20.20.300:FF:000002">
    <property type="entry name" value="Probable beta-glucosidase"/>
    <property type="match status" value="1"/>
</dbReference>
<evidence type="ECO:0000313" key="15">
    <source>
        <dbReference type="EMBL" id="OJJ47622.1"/>
    </source>
</evidence>